<dbReference type="Proteomes" id="UP001055712">
    <property type="component" value="Unassembled WGS sequence"/>
</dbReference>
<feature type="signal peptide" evidence="1">
    <location>
        <begin position="1"/>
        <end position="44"/>
    </location>
</feature>
<proteinExistence type="predicted"/>
<keyword evidence="1" id="KW-0732">Signal</keyword>
<dbReference type="AlphaFoldDB" id="A0A9D4YX58"/>
<reference evidence="2" key="2">
    <citation type="submission" date="2020-11" db="EMBL/GenBank/DDBJ databases">
        <authorList>
            <person name="Cecchin M."/>
            <person name="Marcolungo L."/>
            <person name="Rossato M."/>
            <person name="Girolomoni L."/>
            <person name="Cosentino E."/>
            <person name="Cuine S."/>
            <person name="Li-Beisson Y."/>
            <person name="Delledonne M."/>
            <person name="Ballottari M."/>
        </authorList>
    </citation>
    <scope>NUCLEOTIDE SEQUENCE</scope>
    <source>
        <strain evidence="2">211/11P</strain>
        <tissue evidence="2">Whole cell</tissue>
    </source>
</reference>
<accession>A0A9D4YX58</accession>
<evidence type="ECO:0000256" key="1">
    <source>
        <dbReference type="SAM" id="SignalP"/>
    </source>
</evidence>
<keyword evidence="3" id="KW-1185">Reference proteome</keyword>
<reference evidence="2" key="1">
    <citation type="journal article" date="2019" name="Plant J.">
        <title>Chlorella vulgaris genome assembly and annotation reveals the molecular basis for metabolic acclimation to high light conditions.</title>
        <authorList>
            <person name="Cecchin M."/>
            <person name="Marcolungo L."/>
            <person name="Rossato M."/>
            <person name="Girolomoni L."/>
            <person name="Cosentino E."/>
            <person name="Cuine S."/>
            <person name="Li-Beisson Y."/>
            <person name="Delledonne M."/>
            <person name="Ballottari M."/>
        </authorList>
    </citation>
    <scope>NUCLEOTIDE SEQUENCE</scope>
    <source>
        <strain evidence="2">211/11P</strain>
    </source>
</reference>
<organism evidence="2 3">
    <name type="scientific">Chlorella vulgaris</name>
    <name type="common">Green alga</name>
    <dbReference type="NCBI Taxonomy" id="3077"/>
    <lineage>
        <taxon>Eukaryota</taxon>
        <taxon>Viridiplantae</taxon>
        <taxon>Chlorophyta</taxon>
        <taxon>core chlorophytes</taxon>
        <taxon>Trebouxiophyceae</taxon>
        <taxon>Chlorellales</taxon>
        <taxon>Chlorellaceae</taxon>
        <taxon>Chlorella clade</taxon>
        <taxon>Chlorella</taxon>
    </lineage>
</organism>
<evidence type="ECO:0000313" key="2">
    <source>
        <dbReference type="EMBL" id="KAI3430798.1"/>
    </source>
</evidence>
<gene>
    <name evidence="2" type="ORF">D9Q98_009210</name>
</gene>
<sequence>MHCSALSKDEAASGGGEAPPSRCVLPHLLLALLLCAAACRPACAQQQAAEQQADVAAAQCAFSVRYEVSLGQGQTTTPSVPIFVASLGLQNNQNVSAGDNYALYNLSREH</sequence>
<protein>
    <submittedName>
        <fullName evidence="2">Uncharacterized protein</fullName>
    </submittedName>
</protein>
<feature type="chain" id="PRO_5039675730" evidence="1">
    <location>
        <begin position="45"/>
        <end position="110"/>
    </location>
</feature>
<name>A0A9D4YX58_CHLVU</name>
<comment type="caution">
    <text evidence="2">The sequence shown here is derived from an EMBL/GenBank/DDBJ whole genome shotgun (WGS) entry which is preliminary data.</text>
</comment>
<dbReference type="EMBL" id="SIDB01000007">
    <property type="protein sequence ID" value="KAI3430798.1"/>
    <property type="molecule type" value="Genomic_DNA"/>
</dbReference>
<evidence type="ECO:0000313" key="3">
    <source>
        <dbReference type="Proteomes" id="UP001055712"/>
    </source>
</evidence>